<dbReference type="HOGENOM" id="CLU_890941_0_0_9"/>
<feature type="transmembrane region" description="Helical" evidence="1">
    <location>
        <begin position="63"/>
        <end position="81"/>
    </location>
</feature>
<dbReference type="STRING" id="1042163.BRLA_c046000"/>
<organism evidence="2 3">
    <name type="scientific">Brevibacillus laterosporus LMG 15441</name>
    <dbReference type="NCBI Taxonomy" id="1042163"/>
    <lineage>
        <taxon>Bacteria</taxon>
        <taxon>Bacillati</taxon>
        <taxon>Bacillota</taxon>
        <taxon>Bacilli</taxon>
        <taxon>Bacillales</taxon>
        <taxon>Paenibacillaceae</taxon>
        <taxon>Brevibacillus</taxon>
    </lineage>
</organism>
<feature type="transmembrane region" description="Helical" evidence="1">
    <location>
        <begin position="87"/>
        <end position="104"/>
    </location>
</feature>
<keyword evidence="1" id="KW-0812">Transmembrane</keyword>
<name>A0A075RAI6_BRELA</name>
<dbReference type="RefSeq" id="WP_003334060.1">
    <property type="nucleotide sequence ID" value="NZ_CP007806.1"/>
</dbReference>
<dbReference type="AlphaFoldDB" id="A0A075RAI6"/>
<accession>A0A075RAI6</accession>
<protein>
    <submittedName>
        <fullName evidence="2">Uncharacterized protein</fullName>
    </submittedName>
</protein>
<reference evidence="2 3" key="1">
    <citation type="journal article" date="2011" name="J. Bacteriol.">
        <title>Genome sequence of Brevibacillus laterosporus LMG 15441, a pathogen of invertebrates.</title>
        <authorList>
            <person name="Djukic M."/>
            <person name="Poehlein A."/>
            <person name="Thurmer A."/>
            <person name="Daniel R."/>
        </authorList>
    </citation>
    <scope>NUCLEOTIDE SEQUENCE [LARGE SCALE GENOMIC DNA]</scope>
    <source>
        <strain evidence="2 3">LMG 15441</strain>
    </source>
</reference>
<evidence type="ECO:0000313" key="2">
    <source>
        <dbReference type="EMBL" id="AIG28864.1"/>
    </source>
</evidence>
<dbReference type="KEGG" id="blr:BRLA_c046000"/>
<gene>
    <name evidence="2" type="ORF">BRLA_c046000</name>
</gene>
<keyword evidence="3" id="KW-1185">Reference proteome</keyword>
<dbReference type="EMBL" id="CP007806">
    <property type="protein sequence ID" value="AIG28864.1"/>
    <property type="molecule type" value="Genomic_DNA"/>
</dbReference>
<keyword evidence="1" id="KW-1133">Transmembrane helix</keyword>
<sequence>MKTKTGVQFRKTVKTTHAFERLKYCPKCHSYSVLWDTECPFCEKNVTLLPIRAVSAATTRRHVQIRFLWIGLFVCLAAIFADTTMNLVLACSGGVLLFLLFWLMQKRYGSYEQKVHFEQFIKTEQENIKNALYQQLEDIDADVKAKKYKDAYEKIREVGYFIDSDLVKILKVKYLNHFVLRKDMELELDTLIPSDYNYHFIAYLHEVLKVQPWLVKQTVVDYVISNKSYILQESNGTQILGQVAGASLRVRAHIDHYQDFIIEFIEYLPKERLIRLAKMVSAHQNSQWAKLYEATKRHVDQHYSFDPDLKGLL</sequence>
<evidence type="ECO:0000256" key="1">
    <source>
        <dbReference type="SAM" id="Phobius"/>
    </source>
</evidence>
<proteinExistence type="predicted"/>
<dbReference type="Proteomes" id="UP000005850">
    <property type="component" value="Chromosome"/>
</dbReference>
<evidence type="ECO:0000313" key="3">
    <source>
        <dbReference type="Proteomes" id="UP000005850"/>
    </source>
</evidence>
<keyword evidence="1" id="KW-0472">Membrane</keyword>
<dbReference type="eggNOG" id="ENOG5033USD">
    <property type="taxonomic scope" value="Bacteria"/>
</dbReference>